<dbReference type="EMBL" id="LCAK01000001">
    <property type="protein sequence ID" value="KKR89192.1"/>
    <property type="molecule type" value="Genomic_DNA"/>
</dbReference>
<keyword evidence="1" id="KW-1133">Transmembrane helix</keyword>
<evidence type="ECO:0008006" key="4">
    <source>
        <dbReference type="Google" id="ProtNLM"/>
    </source>
</evidence>
<sequence>MVESLLVNFSETHRFISYVIIFLAVLIEGEVILLLAGVLSRNGYLDILDVIIVAFAASIVHDLIYWSIGWKLAESKRKKFLFIHLEKAGAFLEKLKINDGLYVFISKFAWSFNKLVLVASGYVKIPLKELLRYSWLAGLIWSITFVSLGYVFAYKTNVLRQDLKTAAFLIIGFIVVIVIFENIVRRMIKRM</sequence>
<comment type="caution">
    <text evidence="2">The sequence shown here is derived from an EMBL/GenBank/DDBJ whole genome shotgun (WGS) entry which is preliminary data.</text>
</comment>
<feature type="transmembrane region" description="Helical" evidence="1">
    <location>
        <begin position="101"/>
        <end position="123"/>
    </location>
</feature>
<evidence type="ECO:0000313" key="3">
    <source>
        <dbReference type="Proteomes" id="UP000033918"/>
    </source>
</evidence>
<keyword evidence="1" id="KW-0812">Transmembrane</keyword>
<evidence type="ECO:0000256" key="1">
    <source>
        <dbReference type="SAM" id="Phobius"/>
    </source>
</evidence>
<dbReference type="Proteomes" id="UP000033918">
    <property type="component" value="Unassembled WGS sequence"/>
</dbReference>
<organism evidence="2 3">
    <name type="scientific">Candidatus Wolfebacteria bacterium GW2011_GWB1_41_12</name>
    <dbReference type="NCBI Taxonomy" id="1619006"/>
    <lineage>
        <taxon>Bacteria</taxon>
        <taxon>Candidatus Wolfeibacteriota</taxon>
    </lineage>
</organism>
<dbReference type="PANTHER" id="PTHR42709:SF2">
    <property type="entry name" value="INNER MEMBRANE PROTEIN YOHD"/>
    <property type="match status" value="1"/>
</dbReference>
<feature type="transmembrane region" description="Helical" evidence="1">
    <location>
        <begin position="166"/>
        <end position="184"/>
    </location>
</feature>
<dbReference type="PANTHER" id="PTHR42709">
    <property type="entry name" value="ALKALINE PHOSPHATASE LIKE PROTEIN"/>
    <property type="match status" value="1"/>
</dbReference>
<feature type="transmembrane region" description="Helical" evidence="1">
    <location>
        <begin position="47"/>
        <end position="68"/>
    </location>
</feature>
<feature type="transmembrane region" description="Helical" evidence="1">
    <location>
        <begin position="135"/>
        <end position="154"/>
    </location>
</feature>
<dbReference type="InterPro" id="IPR051311">
    <property type="entry name" value="DedA_domain"/>
</dbReference>
<gene>
    <name evidence="2" type="ORF">UU38_C0001G0094</name>
</gene>
<reference evidence="2 3" key="1">
    <citation type="journal article" date="2015" name="Nature">
        <title>rRNA introns, odd ribosomes, and small enigmatic genomes across a large radiation of phyla.</title>
        <authorList>
            <person name="Brown C.T."/>
            <person name="Hug L.A."/>
            <person name="Thomas B.C."/>
            <person name="Sharon I."/>
            <person name="Castelle C.J."/>
            <person name="Singh A."/>
            <person name="Wilkins M.J."/>
            <person name="Williams K.H."/>
            <person name="Banfield J.F."/>
        </authorList>
    </citation>
    <scope>NUCLEOTIDE SEQUENCE [LARGE SCALE GENOMIC DNA]</scope>
</reference>
<proteinExistence type="predicted"/>
<keyword evidence="1" id="KW-0472">Membrane</keyword>
<feature type="transmembrane region" description="Helical" evidence="1">
    <location>
        <begin position="15"/>
        <end position="35"/>
    </location>
</feature>
<dbReference type="AlphaFoldDB" id="A0A0G0XNC8"/>
<name>A0A0G0XNC8_9BACT</name>
<evidence type="ECO:0000313" key="2">
    <source>
        <dbReference type="EMBL" id="KKR89192.1"/>
    </source>
</evidence>
<dbReference type="GO" id="GO:0005886">
    <property type="term" value="C:plasma membrane"/>
    <property type="evidence" value="ECO:0007669"/>
    <property type="project" value="TreeGrafter"/>
</dbReference>
<accession>A0A0G0XNC8</accession>
<protein>
    <recommendedName>
        <fullName evidence="4">DedA family protein</fullName>
    </recommendedName>
</protein>